<dbReference type="RefSeq" id="WP_313866810.1">
    <property type="nucleotide sequence ID" value="NZ_CP132507.1"/>
</dbReference>
<organism evidence="1 2">
    <name type="scientific">Rhodoferax mekongensis</name>
    <dbReference type="NCBI Taxonomy" id="3068341"/>
    <lineage>
        <taxon>Bacteria</taxon>
        <taxon>Pseudomonadati</taxon>
        <taxon>Pseudomonadota</taxon>
        <taxon>Betaproteobacteria</taxon>
        <taxon>Burkholderiales</taxon>
        <taxon>Comamonadaceae</taxon>
        <taxon>Rhodoferax</taxon>
    </lineage>
</organism>
<dbReference type="SUPFAM" id="SSF52540">
    <property type="entry name" value="P-loop containing nucleoside triphosphate hydrolases"/>
    <property type="match status" value="1"/>
</dbReference>
<keyword evidence="2" id="KW-1185">Reference proteome</keyword>
<dbReference type="Proteomes" id="UP001302257">
    <property type="component" value="Chromosome"/>
</dbReference>
<sequence length="167" mass="18403">MQTFIAIIGGPASGKSTIIKSLTGCPSGQFRGTVVDQLNGQMIEVISASPQEIALSYENYMDTLQRVSFNDKYQGIVCALRPTYPSKRLSIEDVLSNAVEYGFQVHVFILSPGYLGFDCDLTDIFKRLPNSLSSLQIIDGRRFSMANALKIHSISRLIPTFSESLVD</sequence>
<dbReference type="EMBL" id="CP132507">
    <property type="protein sequence ID" value="WNO03939.1"/>
    <property type="molecule type" value="Genomic_DNA"/>
</dbReference>
<evidence type="ECO:0000313" key="2">
    <source>
        <dbReference type="Proteomes" id="UP001302257"/>
    </source>
</evidence>
<gene>
    <name evidence="1" type="ORF">RAN89_13590</name>
</gene>
<accession>A0ABZ0AWS0</accession>
<dbReference type="InterPro" id="IPR027417">
    <property type="entry name" value="P-loop_NTPase"/>
</dbReference>
<proteinExistence type="predicted"/>
<name>A0ABZ0AWS0_9BURK</name>
<evidence type="ECO:0000313" key="1">
    <source>
        <dbReference type="EMBL" id="WNO03939.1"/>
    </source>
</evidence>
<reference evidence="1 2" key="1">
    <citation type="submission" date="2023-08" db="EMBL/GenBank/DDBJ databases">
        <title>Rhodoferax potami sp. nov. and Rhodoferax mekongensis sp. nov., isolated from the Mekong River in Thailand.</title>
        <authorList>
            <person name="Kitikhun S."/>
            <person name="Charoenyingcharoen P."/>
            <person name="Siriarchawattana P."/>
            <person name="Likhitrattanapisal S."/>
            <person name="Nilsakha T."/>
            <person name="Chanpet A."/>
            <person name="Rattanawaree P."/>
            <person name="Ingsriswang S."/>
        </authorList>
    </citation>
    <scope>NUCLEOTIDE SEQUENCE [LARGE SCALE GENOMIC DNA]</scope>
    <source>
        <strain evidence="1 2">TBRC 17307</strain>
    </source>
</reference>
<protein>
    <submittedName>
        <fullName evidence="1">Uncharacterized protein</fullName>
    </submittedName>
</protein>